<dbReference type="GO" id="GO:0042181">
    <property type="term" value="P:ketone biosynthetic process"/>
    <property type="evidence" value="ECO:0007669"/>
    <property type="project" value="UniProtKB-ARBA"/>
</dbReference>
<evidence type="ECO:0000313" key="6">
    <source>
        <dbReference type="Proteomes" id="UP000316609"/>
    </source>
</evidence>
<keyword evidence="4" id="KW-0472">Membrane</keyword>
<dbReference type="SUPFAM" id="SSF53335">
    <property type="entry name" value="S-adenosyl-L-methionine-dependent methyltransferases"/>
    <property type="match status" value="1"/>
</dbReference>
<keyword evidence="1 5" id="KW-0489">Methyltransferase</keyword>
<dbReference type="PANTHER" id="PTHR43591">
    <property type="entry name" value="METHYLTRANSFERASE"/>
    <property type="match status" value="1"/>
</dbReference>
<dbReference type="EC" id="2.1.1.-" evidence="5"/>
<keyword evidence="3" id="KW-0949">S-adenosyl-L-methionine</keyword>
<keyword evidence="4" id="KW-0812">Transmembrane</keyword>
<dbReference type="PROSITE" id="PS01183">
    <property type="entry name" value="UBIE_1"/>
    <property type="match status" value="1"/>
</dbReference>
<organism evidence="5 6">
    <name type="scientific">Eiseniibacteriota bacterium</name>
    <dbReference type="NCBI Taxonomy" id="2212470"/>
    <lineage>
        <taxon>Bacteria</taxon>
        <taxon>Candidatus Eiseniibacteriota</taxon>
    </lineage>
</organism>
<dbReference type="PANTHER" id="PTHR43591:SF24">
    <property type="entry name" value="2-METHOXY-6-POLYPRENYL-1,4-BENZOQUINOL METHYLASE, MITOCHONDRIAL"/>
    <property type="match status" value="1"/>
</dbReference>
<dbReference type="InterPro" id="IPR023576">
    <property type="entry name" value="UbiE/COQ5_MeTrFase_CS"/>
</dbReference>
<dbReference type="AlphaFoldDB" id="A0A538TXT1"/>
<keyword evidence="2 5" id="KW-0808">Transferase</keyword>
<evidence type="ECO:0000256" key="2">
    <source>
        <dbReference type="ARBA" id="ARBA00022679"/>
    </source>
</evidence>
<dbReference type="GO" id="GO:0032259">
    <property type="term" value="P:methylation"/>
    <property type="evidence" value="ECO:0007669"/>
    <property type="project" value="UniProtKB-KW"/>
</dbReference>
<evidence type="ECO:0000256" key="4">
    <source>
        <dbReference type="SAM" id="Phobius"/>
    </source>
</evidence>
<dbReference type="EMBL" id="VBOY01000010">
    <property type="protein sequence ID" value="TMQ68401.1"/>
    <property type="molecule type" value="Genomic_DNA"/>
</dbReference>
<dbReference type="GO" id="GO:0008168">
    <property type="term" value="F:methyltransferase activity"/>
    <property type="evidence" value="ECO:0007669"/>
    <property type="project" value="UniProtKB-KW"/>
</dbReference>
<dbReference type="InterPro" id="IPR004033">
    <property type="entry name" value="UbiE/COQ5_MeTrFase"/>
</dbReference>
<dbReference type="Gene3D" id="3.40.50.150">
    <property type="entry name" value="Vaccinia Virus protein VP39"/>
    <property type="match status" value="1"/>
</dbReference>
<dbReference type="CDD" id="cd02440">
    <property type="entry name" value="AdoMet_MTases"/>
    <property type="match status" value="1"/>
</dbReference>
<feature type="transmembrane region" description="Helical" evidence="4">
    <location>
        <begin position="317"/>
        <end position="338"/>
    </location>
</feature>
<dbReference type="PROSITE" id="PS51608">
    <property type="entry name" value="SAM_MT_UBIE"/>
    <property type="match status" value="1"/>
</dbReference>
<reference evidence="5 6" key="1">
    <citation type="journal article" date="2019" name="Nat. Microbiol.">
        <title>Mediterranean grassland soil C-N compound turnover is dependent on rainfall and depth, and is mediated by genomically divergent microorganisms.</title>
        <authorList>
            <person name="Diamond S."/>
            <person name="Andeer P.F."/>
            <person name="Li Z."/>
            <person name="Crits-Christoph A."/>
            <person name="Burstein D."/>
            <person name="Anantharaman K."/>
            <person name="Lane K.R."/>
            <person name="Thomas B.C."/>
            <person name="Pan C."/>
            <person name="Northen T.R."/>
            <person name="Banfield J.F."/>
        </authorList>
    </citation>
    <scope>NUCLEOTIDE SEQUENCE [LARGE SCALE GENOMIC DNA]</scope>
    <source>
        <strain evidence="5">WS_8</strain>
    </source>
</reference>
<protein>
    <submittedName>
        <fullName evidence="5">Ubiquinone/menaquinone biosynthesis methyltransferase</fullName>
        <ecNumber evidence="5">2.1.1.-</ecNumber>
    </submittedName>
</protein>
<dbReference type="Proteomes" id="UP000316609">
    <property type="component" value="Unassembled WGS sequence"/>
</dbReference>
<proteinExistence type="predicted"/>
<evidence type="ECO:0000313" key="5">
    <source>
        <dbReference type="EMBL" id="TMQ68401.1"/>
    </source>
</evidence>
<dbReference type="NCBIfam" id="TIGR01934">
    <property type="entry name" value="MenG_MenH_UbiE"/>
    <property type="match status" value="1"/>
</dbReference>
<accession>A0A538TXT1</accession>
<sequence>MGEPHGPSGRFAPHAARELGGMFDQVSDRYDLLNQWMSLGRDRAWRRVLARAIPEDAHAVLDLCTGSGASLAGLRRPGRLVLGVDVSFAMLELAAAHQRPRGWAARLLCADGFRLPFRDSSLDAVTIAFGARNLRPLGDALAEIGRVLRAGGALAVLEATAPAGGPMARFHALYLRRVVPFLGRLSRDPSAYAYLSRSIFEFGAGPQFERELAHAGFVLLDRRVFLLGAARLWVARRGRAAGQIASVAPPAVQDARPGARAPRPLKTGEGEVAQEWRLWSRAQAGLSFILALALAYGSWLFAKSSDAMPLASWLRHVGWALGGLAAVAFAVRAALLILRGDEPPRGS</sequence>
<gene>
    <name evidence="5" type="ORF">E6K78_01260</name>
</gene>
<keyword evidence="4" id="KW-1133">Transmembrane helix</keyword>
<comment type="caution">
    <text evidence="5">The sequence shown here is derived from an EMBL/GenBank/DDBJ whole genome shotgun (WGS) entry which is preliminary data.</text>
</comment>
<dbReference type="Pfam" id="PF01209">
    <property type="entry name" value="Ubie_methyltran"/>
    <property type="match status" value="1"/>
</dbReference>
<evidence type="ECO:0000256" key="3">
    <source>
        <dbReference type="ARBA" id="ARBA00022691"/>
    </source>
</evidence>
<name>A0A538TXT1_UNCEI</name>
<keyword evidence="5" id="KW-0830">Ubiquinone</keyword>
<evidence type="ECO:0000256" key="1">
    <source>
        <dbReference type="ARBA" id="ARBA00022603"/>
    </source>
</evidence>
<dbReference type="InterPro" id="IPR029063">
    <property type="entry name" value="SAM-dependent_MTases_sf"/>
</dbReference>
<feature type="transmembrane region" description="Helical" evidence="4">
    <location>
        <begin position="284"/>
        <end position="302"/>
    </location>
</feature>